<evidence type="ECO:0000313" key="2">
    <source>
        <dbReference type="Proteomes" id="UP001596523"/>
    </source>
</evidence>
<gene>
    <name evidence="1" type="ORF">ACFQVC_16290</name>
</gene>
<name>A0ABW2JJG5_9ACTN</name>
<reference evidence="2" key="1">
    <citation type="journal article" date="2019" name="Int. J. Syst. Evol. Microbiol.">
        <title>The Global Catalogue of Microorganisms (GCM) 10K type strain sequencing project: providing services to taxonomists for standard genome sequencing and annotation.</title>
        <authorList>
            <consortium name="The Broad Institute Genomics Platform"/>
            <consortium name="The Broad Institute Genome Sequencing Center for Infectious Disease"/>
            <person name="Wu L."/>
            <person name="Ma J."/>
        </authorList>
    </citation>
    <scope>NUCLEOTIDE SEQUENCE [LARGE SCALE GENOMIC DNA]</scope>
    <source>
        <strain evidence="2">SYNS20</strain>
    </source>
</reference>
<protein>
    <recommendedName>
        <fullName evidence="3">Glycosyltransferase family 2 protein</fullName>
    </recommendedName>
</protein>
<sequence>MTAVAVAFTPQSARAEMYYRALSVTLASVRRWHPGLRTVLVTDTEPPPYVREFAEVRFTAFRHRPPEGFVTEPMRGCLYTLDALDALAGDDTLLVDPDVLCTAPLDGLFARAGDKLGAYPLEVAPEHDIYGQTRAGAAVLHQLLGTDGALPPLHYGGECYWIPAGRAPELRHATDRAWRLSLSRHARGETWLPTEEHLLGYGLNTRPVVDLSPYVRRVWTASRYRTVDGSEHTLPLWHLPAEKNRGFQTLYAAVVDRSSWFWSTRRAEFVARAGRVLSVTGRTPGKLVRDGLGQAVQLMAAAR</sequence>
<comment type="caution">
    <text evidence="1">The sequence shown here is derived from an EMBL/GenBank/DDBJ whole genome shotgun (WGS) entry which is preliminary data.</text>
</comment>
<dbReference type="EMBL" id="JBHTCF010000006">
    <property type="protein sequence ID" value="MFC7305774.1"/>
    <property type="molecule type" value="Genomic_DNA"/>
</dbReference>
<dbReference type="RefSeq" id="WP_381831145.1">
    <property type="nucleotide sequence ID" value="NZ_JBHTCF010000006.1"/>
</dbReference>
<evidence type="ECO:0000313" key="1">
    <source>
        <dbReference type="EMBL" id="MFC7305774.1"/>
    </source>
</evidence>
<accession>A0ABW2JJG5</accession>
<organism evidence="1 2">
    <name type="scientific">Streptomyces monticola</name>
    <dbReference type="NCBI Taxonomy" id="2666263"/>
    <lineage>
        <taxon>Bacteria</taxon>
        <taxon>Bacillati</taxon>
        <taxon>Actinomycetota</taxon>
        <taxon>Actinomycetes</taxon>
        <taxon>Kitasatosporales</taxon>
        <taxon>Streptomycetaceae</taxon>
        <taxon>Streptomyces</taxon>
    </lineage>
</organism>
<proteinExistence type="predicted"/>
<evidence type="ECO:0008006" key="3">
    <source>
        <dbReference type="Google" id="ProtNLM"/>
    </source>
</evidence>
<dbReference type="Proteomes" id="UP001596523">
    <property type="component" value="Unassembled WGS sequence"/>
</dbReference>
<keyword evidence="2" id="KW-1185">Reference proteome</keyword>